<keyword evidence="3" id="KW-1185">Reference proteome</keyword>
<feature type="compositionally biased region" description="Basic and acidic residues" evidence="1">
    <location>
        <begin position="1"/>
        <end position="78"/>
    </location>
</feature>
<feature type="compositionally biased region" description="Polar residues" evidence="1">
    <location>
        <begin position="502"/>
        <end position="528"/>
    </location>
</feature>
<dbReference type="InterPro" id="IPR011009">
    <property type="entry name" value="Kinase-like_dom_sf"/>
</dbReference>
<dbReference type="InParanoid" id="A0A1E1LDC6"/>
<protein>
    <recommendedName>
        <fullName evidence="4">Protein kinase domain-containing protein</fullName>
    </recommendedName>
</protein>
<dbReference type="AlphaFoldDB" id="A0A1E1LDC6"/>
<sequence length="779" mass="88313">MATRRDSDFARLEELLQEERRNRREADERAEQERRRAEDERRNRQEADKRAEEEQRRAEDEQRGRQEAESRAQIEGKKTRPTTFEEYIRACHTLLSKPLRIQTDKSLSTQGSITRPRDKPCPTLLKPWTDFPVLQQQLFERIYEHIPRDAELFSSTQYLTELGEDLCDRALASEKDLEAYQRSAVERPTTHIISHLRQIREARREFNLGGGIIFENHANTLSDSNEEVQQSLQDLRISSKGQASSSNPKPRNADQICVYKEADGSRSLCMVVEYKPSHKLSVFNLRAGLLRADKGSMNIPEDVINRITIPTDPEDKFVYHSEWLTAAALTQTYAYMIENGLEYSKLATGEADVFLQLKEDEPHTLYYHLAEPNIEAEAQSEVDILLCRTAVSQTSTFCLMALGSKPRSQKWRNHALDNAYRAVIDHEVILRQMSPEEKTLAPPASVFHARVHPFKRSPIMLRPRKLRKARNSCGSADINVHEDSQSPSGSSDETSDVETPSKPGSRTRQSVTEQIRSSNSSQAAKESNVRNRQYCTQACLIGLVQKGLLNNACPNVSAHRAHGTGTHHALGRKSLARLVLRQLADDPDNGCEPIGKQGARGALFRLTLESYGYAFVAKGTVTAFEAKLKHEGLVYQHLDKVQGELIPIYLGNISLVRPYFLDVGVRIVHMLLMSWAGEQACKDLVQVIGRDLAAETSMAVTKLLDYGVEHCDVRPPNVLWNPETRNVVLVDFERSKIFRRVPVLQETSPNRKRKYLHFNPNASRRSLAKFSSMPAGALV</sequence>
<reference evidence="3" key="1">
    <citation type="submission" date="2016-03" db="EMBL/GenBank/DDBJ databases">
        <authorList>
            <person name="Ploux O."/>
        </authorList>
    </citation>
    <scope>NUCLEOTIDE SEQUENCE [LARGE SCALE GENOMIC DNA]</scope>
    <source>
        <strain evidence="3">UK7</strain>
    </source>
</reference>
<dbReference type="Proteomes" id="UP000178129">
    <property type="component" value="Unassembled WGS sequence"/>
</dbReference>
<evidence type="ECO:0000313" key="2">
    <source>
        <dbReference type="EMBL" id="CZT07739.1"/>
    </source>
</evidence>
<name>A0A1E1LDC6_9HELO</name>
<feature type="region of interest" description="Disordered" evidence="1">
    <location>
        <begin position="1"/>
        <end position="81"/>
    </location>
</feature>
<comment type="caution">
    <text evidence="2">The sequence shown here is derived from an EMBL/GenBank/DDBJ whole genome shotgun (WGS) entry which is preliminary data.</text>
</comment>
<evidence type="ECO:0000313" key="3">
    <source>
        <dbReference type="Proteomes" id="UP000178129"/>
    </source>
</evidence>
<dbReference type="EMBL" id="FJUW01000043">
    <property type="protein sequence ID" value="CZT07739.1"/>
    <property type="molecule type" value="Genomic_DNA"/>
</dbReference>
<feature type="compositionally biased region" description="Polar residues" evidence="1">
    <location>
        <begin position="239"/>
        <end position="249"/>
    </location>
</feature>
<feature type="compositionally biased region" description="Polar residues" evidence="1">
    <location>
        <begin position="224"/>
        <end position="233"/>
    </location>
</feature>
<accession>A0A1E1LDC6</accession>
<organism evidence="2 3">
    <name type="scientific">Rhynchosporium graminicola</name>
    <dbReference type="NCBI Taxonomy" id="2792576"/>
    <lineage>
        <taxon>Eukaryota</taxon>
        <taxon>Fungi</taxon>
        <taxon>Dikarya</taxon>
        <taxon>Ascomycota</taxon>
        <taxon>Pezizomycotina</taxon>
        <taxon>Leotiomycetes</taxon>
        <taxon>Helotiales</taxon>
        <taxon>Ploettnerulaceae</taxon>
        <taxon>Rhynchosporium</taxon>
    </lineage>
</organism>
<feature type="region of interest" description="Disordered" evidence="1">
    <location>
        <begin position="458"/>
        <end position="528"/>
    </location>
</feature>
<feature type="region of interest" description="Disordered" evidence="1">
    <location>
        <begin position="224"/>
        <end position="252"/>
    </location>
</feature>
<evidence type="ECO:0008006" key="4">
    <source>
        <dbReference type="Google" id="ProtNLM"/>
    </source>
</evidence>
<proteinExistence type="predicted"/>
<evidence type="ECO:0000256" key="1">
    <source>
        <dbReference type="SAM" id="MobiDB-lite"/>
    </source>
</evidence>
<dbReference type="SUPFAM" id="SSF56112">
    <property type="entry name" value="Protein kinase-like (PK-like)"/>
    <property type="match status" value="1"/>
</dbReference>
<dbReference type="STRING" id="914237.A0A1E1LDC6"/>
<gene>
    <name evidence="2" type="ORF">RCO7_11231</name>
</gene>